<dbReference type="RefSeq" id="WP_080318418.1">
    <property type="nucleotide sequence ID" value="NZ_MTBC01000003.1"/>
</dbReference>
<name>A0A1V6LSY8_9FLAO</name>
<dbReference type="PANTHER" id="PTHR43309">
    <property type="entry name" value="5-OXOPROLINASE SUBUNIT C"/>
    <property type="match status" value="1"/>
</dbReference>
<dbReference type="EMBL" id="MTBC01000003">
    <property type="protein sequence ID" value="OQD43303.1"/>
    <property type="molecule type" value="Genomic_DNA"/>
</dbReference>
<evidence type="ECO:0000259" key="4">
    <source>
        <dbReference type="SMART" id="SM00797"/>
    </source>
</evidence>
<keyword evidence="2 5" id="KW-0378">Hydrolase</keyword>
<protein>
    <submittedName>
        <fullName evidence="5">Allophanate hydrolase</fullName>
    </submittedName>
</protein>
<keyword evidence="3" id="KW-0067">ATP-binding</keyword>
<evidence type="ECO:0000313" key="6">
    <source>
        <dbReference type="Proteomes" id="UP000191680"/>
    </source>
</evidence>
<accession>A0A1V6LSY8</accession>
<proteinExistence type="predicted"/>
<comment type="caution">
    <text evidence="5">The sequence shown here is derived from an EMBL/GenBank/DDBJ whole genome shotgun (WGS) entry which is preliminary data.</text>
</comment>
<dbReference type="Pfam" id="PF02626">
    <property type="entry name" value="CT_A_B"/>
    <property type="match status" value="1"/>
</dbReference>
<dbReference type="AlphaFoldDB" id="A0A1V6LSY8"/>
<dbReference type="Gene3D" id="2.40.100.10">
    <property type="entry name" value="Cyclophilin-like"/>
    <property type="match status" value="1"/>
</dbReference>
<reference evidence="5 6" key="1">
    <citation type="submission" date="2016-12" db="EMBL/GenBank/DDBJ databases">
        <authorList>
            <person name="Song W.-J."/>
            <person name="Kurnit D.M."/>
        </authorList>
    </citation>
    <scope>NUCLEOTIDE SEQUENCE [LARGE SCALE GENOMIC DNA]</scope>
    <source>
        <strain evidence="5 6">HSG9</strain>
    </source>
</reference>
<organism evidence="5 6">
    <name type="scientific">Croceivirga radicis</name>
    <dbReference type="NCBI Taxonomy" id="1929488"/>
    <lineage>
        <taxon>Bacteria</taxon>
        <taxon>Pseudomonadati</taxon>
        <taxon>Bacteroidota</taxon>
        <taxon>Flavobacteriia</taxon>
        <taxon>Flavobacteriales</taxon>
        <taxon>Flavobacteriaceae</taxon>
        <taxon>Croceivirga</taxon>
    </lineage>
</organism>
<evidence type="ECO:0000256" key="3">
    <source>
        <dbReference type="ARBA" id="ARBA00022840"/>
    </source>
</evidence>
<dbReference type="OrthoDB" id="9782422at2"/>
<dbReference type="InterPro" id="IPR052708">
    <property type="entry name" value="PxpC"/>
</dbReference>
<dbReference type="InterPro" id="IPR029000">
    <property type="entry name" value="Cyclophilin-like_dom_sf"/>
</dbReference>
<gene>
    <name evidence="5" type="ORF">BUL40_05555</name>
</gene>
<keyword evidence="6" id="KW-1185">Reference proteome</keyword>
<sequence>MLKVIKAGFYTTIQDAGRFGYRNKGVPISGVMDNEAYNKVNGLLENPTSTPILEITMMGPELVFTQPTFICLGGADLSAQLNKVSITNYKIYKVNAGDTLRFGKLNTGLRCYLGVKNGFNAEIVLNSASQYAPLTMAVKLEKGDVLNYGAVNSFQPKISELKAKENYAKETLLVDRGPEFHLLTDNQLAHLFSKQFTIAKENNRMAYQLHELLVGHNTSILTAATQPGTVQFTPAGRLIILMKDGQTTGGYPRILQLRPEAIALLAQKKHQDKLQFKLADTVF</sequence>
<feature type="domain" description="Carboxyltransferase" evidence="4">
    <location>
        <begin position="23"/>
        <end position="283"/>
    </location>
</feature>
<dbReference type="InterPro" id="IPR003778">
    <property type="entry name" value="CT_A_B"/>
</dbReference>
<dbReference type="GO" id="GO:0005524">
    <property type="term" value="F:ATP binding"/>
    <property type="evidence" value="ECO:0007669"/>
    <property type="project" value="UniProtKB-KW"/>
</dbReference>
<dbReference type="Proteomes" id="UP000191680">
    <property type="component" value="Unassembled WGS sequence"/>
</dbReference>
<keyword evidence="1" id="KW-0547">Nucleotide-binding</keyword>
<dbReference type="PANTHER" id="PTHR43309:SF5">
    <property type="entry name" value="5-OXOPROLINASE SUBUNIT C"/>
    <property type="match status" value="1"/>
</dbReference>
<evidence type="ECO:0000256" key="1">
    <source>
        <dbReference type="ARBA" id="ARBA00022741"/>
    </source>
</evidence>
<evidence type="ECO:0000256" key="2">
    <source>
        <dbReference type="ARBA" id="ARBA00022801"/>
    </source>
</evidence>
<dbReference type="GO" id="GO:0016787">
    <property type="term" value="F:hydrolase activity"/>
    <property type="evidence" value="ECO:0007669"/>
    <property type="project" value="UniProtKB-KW"/>
</dbReference>
<dbReference type="SMART" id="SM00797">
    <property type="entry name" value="AHS2"/>
    <property type="match status" value="1"/>
</dbReference>
<evidence type="ECO:0000313" key="5">
    <source>
        <dbReference type="EMBL" id="OQD43303.1"/>
    </source>
</evidence>